<gene>
    <name evidence="2" type="ORF">STEHIDRAFT_116439</name>
</gene>
<dbReference type="OrthoDB" id="3250473at2759"/>
<feature type="region of interest" description="Disordered" evidence="1">
    <location>
        <begin position="46"/>
        <end position="78"/>
    </location>
</feature>
<dbReference type="Proteomes" id="UP000053927">
    <property type="component" value="Unassembled WGS sequence"/>
</dbReference>
<dbReference type="RefSeq" id="XP_007311329.1">
    <property type="nucleotide sequence ID" value="XM_007311267.1"/>
</dbReference>
<dbReference type="KEGG" id="shs:STEHIDRAFT_116439"/>
<protein>
    <submittedName>
        <fullName evidence="2">Uncharacterized protein</fullName>
    </submittedName>
</protein>
<evidence type="ECO:0000256" key="1">
    <source>
        <dbReference type="SAM" id="MobiDB-lite"/>
    </source>
</evidence>
<proteinExistence type="predicted"/>
<dbReference type="EMBL" id="JH687403">
    <property type="protein sequence ID" value="EIM79530.1"/>
    <property type="molecule type" value="Genomic_DNA"/>
</dbReference>
<reference evidence="3" key="1">
    <citation type="journal article" date="2012" name="Science">
        <title>The Paleozoic origin of enzymatic lignin decomposition reconstructed from 31 fungal genomes.</title>
        <authorList>
            <person name="Floudas D."/>
            <person name="Binder M."/>
            <person name="Riley R."/>
            <person name="Barry K."/>
            <person name="Blanchette R.A."/>
            <person name="Henrissat B."/>
            <person name="Martinez A.T."/>
            <person name="Otillar R."/>
            <person name="Spatafora J.W."/>
            <person name="Yadav J.S."/>
            <person name="Aerts A."/>
            <person name="Benoit I."/>
            <person name="Boyd A."/>
            <person name="Carlson A."/>
            <person name="Copeland A."/>
            <person name="Coutinho P.M."/>
            <person name="de Vries R.P."/>
            <person name="Ferreira P."/>
            <person name="Findley K."/>
            <person name="Foster B."/>
            <person name="Gaskell J."/>
            <person name="Glotzer D."/>
            <person name="Gorecki P."/>
            <person name="Heitman J."/>
            <person name="Hesse C."/>
            <person name="Hori C."/>
            <person name="Igarashi K."/>
            <person name="Jurgens J.A."/>
            <person name="Kallen N."/>
            <person name="Kersten P."/>
            <person name="Kohler A."/>
            <person name="Kuees U."/>
            <person name="Kumar T.K.A."/>
            <person name="Kuo A."/>
            <person name="LaButti K."/>
            <person name="Larrondo L.F."/>
            <person name="Lindquist E."/>
            <person name="Ling A."/>
            <person name="Lombard V."/>
            <person name="Lucas S."/>
            <person name="Lundell T."/>
            <person name="Martin R."/>
            <person name="McLaughlin D.J."/>
            <person name="Morgenstern I."/>
            <person name="Morin E."/>
            <person name="Murat C."/>
            <person name="Nagy L.G."/>
            <person name="Nolan M."/>
            <person name="Ohm R.A."/>
            <person name="Patyshakuliyeva A."/>
            <person name="Rokas A."/>
            <person name="Ruiz-Duenas F.J."/>
            <person name="Sabat G."/>
            <person name="Salamov A."/>
            <person name="Samejima M."/>
            <person name="Schmutz J."/>
            <person name="Slot J.C."/>
            <person name="St John F."/>
            <person name="Stenlid J."/>
            <person name="Sun H."/>
            <person name="Sun S."/>
            <person name="Syed K."/>
            <person name="Tsang A."/>
            <person name="Wiebenga A."/>
            <person name="Young D."/>
            <person name="Pisabarro A."/>
            <person name="Eastwood D.C."/>
            <person name="Martin F."/>
            <person name="Cullen D."/>
            <person name="Grigoriev I.V."/>
            <person name="Hibbett D.S."/>
        </authorList>
    </citation>
    <scope>NUCLEOTIDE SEQUENCE [LARGE SCALE GENOMIC DNA]</scope>
    <source>
        <strain evidence="3">FP-91666</strain>
    </source>
</reference>
<keyword evidence="3" id="KW-1185">Reference proteome</keyword>
<sequence length="306" mass="34573">MSAMSSKLDINIRLDGMKENAPRLENSWYGPIQSYLDSLFTSPNGHMVKPQGALRKPAKNQPKPVDSDEDSDTSLMSLDSSGDLVISRKLGGQEKGIMLPDFIVTVAANEPPTRFEPHATDPNEDKIDDDEVEGSDIAFLLVEVKIKKDQREEALDQVERYLKRLQQKSLHDKTLTGLAVAGGWVSVTRLEKHQKDPVRDTVLDQVWITDPRIWALLQDLAAEWAEWCRPDRTVYSMAVNGLVYKDFRTGKVWNSFELYWKLVSGSALRGFDEALAEEIVSTMDLEAPLGEKYLRVGDITQWEAKH</sequence>
<evidence type="ECO:0000313" key="2">
    <source>
        <dbReference type="EMBL" id="EIM79530.1"/>
    </source>
</evidence>
<organism evidence="2 3">
    <name type="scientific">Stereum hirsutum (strain FP-91666)</name>
    <name type="common">White-rot fungus</name>
    <dbReference type="NCBI Taxonomy" id="721885"/>
    <lineage>
        <taxon>Eukaryota</taxon>
        <taxon>Fungi</taxon>
        <taxon>Dikarya</taxon>
        <taxon>Basidiomycota</taxon>
        <taxon>Agaricomycotina</taxon>
        <taxon>Agaricomycetes</taxon>
        <taxon>Russulales</taxon>
        <taxon>Stereaceae</taxon>
        <taxon>Stereum</taxon>
    </lineage>
</organism>
<evidence type="ECO:0000313" key="3">
    <source>
        <dbReference type="Proteomes" id="UP000053927"/>
    </source>
</evidence>
<accession>R7RXE4</accession>
<dbReference type="eggNOG" id="ENOG502RD5J">
    <property type="taxonomic scope" value="Eukaryota"/>
</dbReference>
<dbReference type="GeneID" id="18795914"/>
<dbReference type="AlphaFoldDB" id="R7RXE4"/>
<name>R7RXE4_STEHR</name>